<evidence type="ECO:0000313" key="2">
    <source>
        <dbReference type="Proteomes" id="UP000485058"/>
    </source>
</evidence>
<dbReference type="InterPro" id="IPR046341">
    <property type="entry name" value="SET_dom_sf"/>
</dbReference>
<dbReference type="AlphaFoldDB" id="A0A699ZU99"/>
<dbReference type="GO" id="GO:0032259">
    <property type="term" value="P:methylation"/>
    <property type="evidence" value="ECO:0007669"/>
    <property type="project" value="UniProtKB-KW"/>
</dbReference>
<reference evidence="1 2" key="1">
    <citation type="submission" date="2020-02" db="EMBL/GenBank/DDBJ databases">
        <title>Draft genome sequence of Haematococcus lacustris strain NIES-144.</title>
        <authorList>
            <person name="Morimoto D."/>
            <person name="Nakagawa S."/>
            <person name="Yoshida T."/>
            <person name="Sawayama S."/>
        </authorList>
    </citation>
    <scope>NUCLEOTIDE SEQUENCE [LARGE SCALE GENOMIC DNA]</scope>
    <source>
        <strain evidence="1 2">NIES-144</strain>
    </source>
</reference>
<gene>
    <name evidence="1" type="ORF">HaLaN_24043</name>
</gene>
<organism evidence="1 2">
    <name type="scientific">Haematococcus lacustris</name>
    <name type="common">Green alga</name>
    <name type="synonym">Haematococcus pluvialis</name>
    <dbReference type="NCBI Taxonomy" id="44745"/>
    <lineage>
        <taxon>Eukaryota</taxon>
        <taxon>Viridiplantae</taxon>
        <taxon>Chlorophyta</taxon>
        <taxon>core chlorophytes</taxon>
        <taxon>Chlorophyceae</taxon>
        <taxon>CS clade</taxon>
        <taxon>Chlamydomonadales</taxon>
        <taxon>Haematococcaceae</taxon>
        <taxon>Haematococcus</taxon>
    </lineage>
</organism>
<evidence type="ECO:0000313" key="1">
    <source>
        <dbReference type="EMBL" id="GFH25981.1"/>
    </source>
</evidence>
<comment type="caution">
    <text evidence="1">The sequence shown here is derived from an EMBL/GenBank/DDBJ whole genome shotgun (WGS) entry which is preliminary data.</text>
</comment>
<name>A0A699ZU99_HAELA</name>
<accession>A0A699ZU99</accession>
<keyword evidence="1" id="KW-0489">Methyltransferase</keyword>
<dbReference type="EMBL" id="BLLF01002979">
    <property type="protein sequence ID" value="GFH25981.1"/>
    <property type="molecule type" value="Genomic_DNA"/>
</dbReference>
<dbReference type="Proteomes" id="UP000485058">
    <property type="component" value="Unassembled WGS sequence"/>
</dbReference>
<dbReference type="InterPro" id="IPR050600">
    <property type="entry name" value="SETD3_SETD6_MTase"/>
</dbReference>
<proteinExistence type="predicted"/>
<dbReference type="Gene3D" id="3.90.1410.10">
    <property type="entry name" value="set domain protein methyltransferase, domain 1"/>
    <property type="match status" value="1"/>
</dbReference>
<sequence>MTGVQVFISYGELSNDALLQQYGFVEPDNPHDRRVFISYGELSNDALLQQYMLTGLGSQLLRGPLAQALSPTEALTAAVEGEAARGGLEEVVSLLIAP</sequence>
<keyword evidence="1" id="KW-0808">Transferase</keyword>
<dbReference type="SUPFAM" id="SSF82199">
    <property type="entry name" value="SET domain"/>
    <property type="match status" value="1"/>
</dbReference>
<dbReference type="PANTHER" id="PTHR13271">
    <property type="entry name" value="UNCHARACTERIZED PUTATIVE METHYLTRANSFERASE"/>
    <property type="match status" value="1"/>
</dbReference>
<dbReference type="GO" id="GO:0016279">
    <property type="term" value="F:protein-lysine N-methyltransferase activity"/>
    <property type="evidence" value="ECO:0007669"/>
    <property type="project" value="TreeGrafter"/>
</dbReference>
<keyword evidence="2" id="KW-1185">Reference proteome</keyword>
<protein>
    <submittedName>
        <fullName evidence="1">Similar to protein N-methyltransferase</fullName>
    </submittedName>
</protein>